<feature type="transmembrane region" description="Helical" evidence="1">
    <location>
        <begin position="55"/>
        <end position="73"/>
    </location>
</feature>
<keyword evidence="1" id="KW-0472">Membrane</keyword>
<proteinExistence type="predicted"/>
<evidence type="ECO:0000256" key="1">
    <source>
        <dbReference type="SAM" id="Phobius"/>
    </source>
</evidence>
<feature type="transmembrane region" description="Helical" evidence="1">
    <location>
        <begin position="371"/>
        <end position="388"/>
    </location>
</feature>
<evidence type="ECO:0000313" key="3">
    <source>
        <dbReference type="Proteomes" id="UP000316476"/>
    </source>
</evidence>
<evidence type="ECO:0000313" key="2">
    <source>
        <dbReference type="EMBL" id="TWU67003.1"/>
    </source>
</evidence>
<accession>A0A5C6G1F3</accession>
<organism evidence="2 3">
    <name type="scientific">Crateriforma conspicua</name>
    <dbReference type="NCBI Taxonomy" id="2527996"/>
    <lineage>
        <taxon>Bacteria</taxon>
        <taxon>Pseudomonadati</taxon>
        <taxon>Planctomycetota</taxon>
        <taxon>Planctomycetia</taxon>
        <taxon>Planctomycetales</taxon>
        <taxon>Planctomycetaceae</taxon>
        <taxon>Crateriforma</taxon>
    </lineage>
</organism>
<feature type="transmembrane region" description="Helical" evidence="1">
    <location>
        <begin position="333"/>
        <end position="351"/>
    </location>
</feature>
<comment type="caution">
    <text evidence="2">The sequence shown here is derived from an EMBL/GenBank/DDBJ whole genome shotgun (WGS) entry which is preliminary data.</text>
</comment>
<evidence type="ECO:0008006" key="4">
    <source>
        <dbReference type="Google" id="ProtNLM"/>
    </source>
</evidence>
<dbReference type="AlphaFoldDB" id="A0A5C6G1F3"/>
<keyword evidence="1" id="KW-0812">Transmembrane</keyword>
<feature type="transmembrane region" description="Helical" evidence="1">
    <location>
        <begin position="85"/>
        <end position="103"/>
    </location>
</feature>
<dbReference type="PANTHER" id="PTHR37422">
    <property type="entry name" value="TEICHURONIC ACID BIOSYNTHESIS PROTEIN TUAE"/>
    <property type="match status" value="1"/>
</dbReference>
<feature type="transmembrane region" description="Helical" evidence="1">
    <location>
        <begin position="181"/>
        <end position="197"/>
    </location>
</feature>
<keyword evidence="1" id="KW-1133">Transmembrane helix</keyword>
<reference evidence="2 3" key="1">
    <citation type="submission" date="2019-02" db="EMBL/GenBank/DDBJ databases">
        <title>Deep-cultivation of Planctomycetes and their phenomic and genomic characterization uncovers novel biology.</title>
        <authorList>
            <person name="Wiegand S."/>
            <person name="Jogler M."/>
            <person name="Boedeker C."/>
            <person name="Pinto D."/>
            <person name="Vollmers J."/>
            <person name="Rivas-Marin E."/>
            <person name="Kohn T."/>
            <person name="Peeters S.H."/>
            <person name="Heuer A."/>
            <person name="Rast P."/>
            <person name="Oberbeckmann S."/>
            <person name="Bunk B."/>
            <person name="Jeske O."/>
            <person name="Meyerdierks A."/>
            <person name="Storesund J.E."/>
            <person name="Kallscheuer N."/>
            <person name="Luecker S."/>
            <person name="Lage O.M."/>
            <person name="Pohl T."/>
            <person name="Merkel B.J."/>
            <person name="Hornburger P."/>
            <person name="Mueller R.-W."/>
            <person name="Bruemmer F."/>
            <person name="Labrenz M."/>
            <person name="Spormann A.M."/>
            <person name="Op Den Camp H."/>
            <person name="Overmann J."/>
            <person name="Amann R."/>
            <person name="Jetten M.S.M."/>
            <person name="Mascher T."/>
            <person name="Medema M.H."/>
            <person name="Devos D.P."/>
            <person name="Kaster A.-K."/>
            <person name="Ovreas L."/>
            <person name="Rohde M."/>
            <person name="Galperin M.Y."/>
            <person name="Jogler C."/>
        </authorList>
    </citation>
    <scope>NUCLEOTIDE SEQUENCE [LARGE SCALE GENOMIC DNA]</scope>
    <source>
        <strain evidence="2 3">V7</strain>
    </source>
</reference>
<feature type="transmembrane region" description="Helical" evidence="1">
    <location>
        <begin position="227"/>
        <end position="244"/>
    </location>
</feature>
<dbReference type="InterPro" id="IPR051533">
    <property type="entry name" value="WaaL-like"/>
</dbReference>
<feature type="transmembrane region" description="Helical" evidence="1">
    <location>
        <begin position="204"/>
        <end position="221"/>
    </location>
</feature>
<protein>
    <recommendedName>
        <fullName evidence="4">O-Antigen ligase</fullName>
    </recommendedName>
</protein>
<dbReference type="Proteomes" id="UP000316476">
    <property type="component" value="Unassembled WGS sequence"/>
</dbReference>
<feature type="transmembrane region" description="Helical" evidence="1">
    <location>
        <begin position="142"/>
        <end position="161"/>
    </location>
</feature>
<dbReference type="PANTHER" id="PTHR37422:SF13">
    <property type="entry name" value="LIPOPOLYSACCHARIDE BIOSYNTHESIS PROTEIN PA4999-RELATED"/>
    <property type="match status" value="1"/>
</dbReference>
<feature type="transmembrane region" description="Helical" evidence="1">
    <location>
        <begin position="109"/>
        <end position="130"/>
    </location>
</feature>
<sequence>MLNFIVLLILAILGVSALRVHKHQGIGLALCWSMIAVEGVLQHSSTFFVQYASLTNYYIGFVALAGAISLLVKEGYGRKVLPTQLLLYTLLLVLAAVSTQWSPDTKSSIAILKSSVPFIVTFVFVAPFCSSNDKHFNTAVEFSVFYGGVVIVGMLLCEFGQRGITIGYRGGRTVESNPLAIASYAGVVCICCLFSIYSHKKTKWLLWLKIGIAALAVLTIFKSGSRGQLFALAVALLLWLPLTVKFAVNRSAITAIVIIAFIGFLGGIFFVDQNPNRWRLSGIQSAQRGRIDMALDAINVYADGDLFNWILGVGSSASYKIFGIYPHNVPVEILLEEGLAGLFLFIPIAFVSGRQGYRILADRSISFQSRVNIGVLMALFTFFGLLMFKQGSMLGSTPFFGTAVCIGWIAQLHSPGKQP</sequence>
<gene>
    <name evidence="2" type="ORF">V7x_25750</name>
</gene>
<name>A0A5C6G1F3_9PLAN</name>
<dbReference type="EMBL" id="SJPZ01000001">
    <property type="protein sequence ID" value="TWU67003.1"/>
    <property type="molecule type" value="Genomic_DNA"/>
</dbReference>
<feature type="transmembrane region" description="Helical" evidence="1">
    <location>
        <begin position="251"/>
        <end position="271"/>
    </location>
</feature>